<reference evidence="2 3" key="1">
    <citation type="submission" date="2019-01" db="EMBL/GenBank/DDBJ databases">
        <title>Weissella sp. nov., a novel lactic acid bacterium isolated from animal feces.</title>
        <authorList>
            <person name="Wang L.-T."/>
        </authorList>
    </citation>
    <scope>NUCLEOTIDE SEQUENCE [LARGE SCALE GENOMIC DNA]</scope>
    <source>
        <strain evidence="2 3">8H-2</strain>
    </source>
</reference>
<dbReference type="AlphaFoldDB" id="A0A6C2C852"/>
<evidence type="ECO:0000313" key="2">
    <source>
        <dbReference type="EMBL" id="TYC49603.1"/>
    </source>
</evidence>
<dbReference type="Pfam" id="PF06605">
    <property type="entry name" value="Prophage_tail"/>
    <property type="match status" value="1"/>
</dbReference>
<protein>
    <recommendedName>
        <fullName evidence="1">Tail spike domain-containing protein</fullName>
    </recommendedName>
</protein>
<organism evidence="2 3">
    <name type="scientific">Weissella muntiaci</name>
    <dbReference type="NCBI Taxonomy" id="2508881"/>
    <lineage>
        <taxon>Bacteria</taxon>
        <taxon>Bacillati</taxon>
        <taxon>Bacillota</taxon>
        <taxon>Bacilli</taxon>
        <taxon>Lactobacillales</taxon>
        <taxon>Lactobacillaceae</taxon>
        <taxon>Weissella</taxon>
    </lineage>
</organism>
<dbReference type="EMBL" id="SDGZ01000014">
    <property type="protein sequence ID" value="TYC49603.1"/>
    <property type="molecule type" value="Genomic_DNA"/>
</dbReference>
<accession>A0A6C2C852</accession>
<dbReference type="Proteomes" id="UP000371977">
    <property type="component" value="Unassembled WGS sequence"/>
</dbReference>
<sequence length="716" mass="78735">MIKFTNERGEQLLALAELTYKATVNGEKSLSGTIYTNDEVLNKIDRGWYLEFDNENYIITYAKPIDQGENVTVEFEAVHEFFYKMGKSAVYSQLSDGSHTADEYLHFIFDGSEYYFQLGSPVAAFEKQSFGLKNRMALFNDFIDSTGLEFYLSGHTVTIIDKVGSDLSTIVRKGFNLQELTLERNISDFVTYAKGFGAYLDDNNHDAGRVTAEYTSPLADIYGKLEADPVSDERYTIVGNLQARLKEVVDGSYTISVGMTLEDLQKAGYEYSLPTPGDYIMGVDEELGFSQKVRIVSTETDFDVTGDKQGTKVTLNSISSVDSKIQSDASTSHTMNNIINGNGSIPNSWLEDATQIATEALQDTQTELKFTSNGILAIDKTNANNVVILNSAGIGVSTDGGKTFANAMTGKGINATTITTGILRAIDIIGVTITGSRITSTNSNNQASVKLENGQIEFRNANGTNVGLIFPSYDGNHNANGLALEQIPGQIFSINTKNSSNDTSTAVIQIPADSSTDNVKANFYGSKVFENDNYFNNIRGKGEKLWITAGTAIVLNGGNGSSNTFNVYNDHVDVLGNFTVYNGSKNAAHPTRDGFRATPAYETAESYLGDIGESVTDDKGEIEINIETLFGDTINTEYAYQVFLSPYTDAKIWVSERKKTSFIVKSDQPNASFAWELKGKRRGYEKERLMLTDLTYKEAEKLYKEAEINDENKDDS</sequence>
<evidence type="ECO:0000313" key="3">
    <source>
        <dbReference type="Proteomes" id="UP000371977"/>
    </source>
</evidence>
<feature type="domain" description="Tail spike" evidence="1">
    <location>
        <begin position="83"/>
        <end position="319"/>
    </location>
</feature>
<dbReference type="Gene3D" id="3.55.50.40">
    <property type="match status" value="1"/>
</dbReference>
<evidence type="ECO:0000259" key="1">
    <source>
        <dbReference type="Pfam" id="PF06605"/>
    </source>
</evidence>
<name>A0A6C2C852_9LACO</name>
<proteinExistence type="predicted"/>
<keyword evidence="3" id="KW-1185">Reference proteome</keyword>
<dbReference type="OrthoDB" id="2327358at2"/>
<comment type="caution">
    <text evidence="2">The sequence shown here is derived from an EMBL/GenBank/DDBJ whole genome shotgun (WGS) entry which is preliminary data.</text>
</comment>
<dbReference type="RefSeq" id="WP_148622595.1">
    <property type="nucleotide sequence ID" value="NZ_SDGZ01000014.1"/>
</dbReference>
<gene>
    <name evidence="2" type="ORF">ESZ50_05515</name>
</gene>
<dbReference type="InterPro" id="IPR010572">
    <property type="entry name" value="Tail_dom"/>
</dbReference>